<dbReference type="GO" id="GO:0010181">
    <property type="term" value="F:FMN binding"/>
    <property type="evidence" value="ECO:0007669"/>
    <property type="project" value="InterPro"/>
</dbReference>
<organism evidence="3 4">
    <name type="scientific">Bacteroides oleiciplenus YIT 12058</name>
    <dbReference type="NCBI Taxonomy" id="742727"/>
    <lineage>
        <taxon>Bacteria</taxon>
        <taxon>Pseudomonadati</taxon>
        <taxon>Bacteroidota</taxon>
        <taxon>Bacteroidia</taxon>
        <taxon>Bacteroidales</taxon>
        <taxon>Bacteroidaceae</taxon>
        <taxon>Bacteroides</taxon>
    </lineage>
</organism>
<dbReference type="PATRIC" id="fig|742727.4.peg.5020"/>
<dbReference type="PANTHER" id="PTHR39201:SF1">
    <property type="entry name" value="FLAVODOXIN-LIKE DOMAIN-CONTAINING PROTEIN"/>
    <property type="match status" value="1"/>
</dbReference>
<keyword evidence="4" id="KW-1185">Reference proteome</keyword>
<keyword evidence="1" id="KW-0732">Signal</keyword>
<dbReference type="STRING" id="742727.HMPREF9447_04924"/>
<dbReference type="Proteomes" id="UP000009872">
    <property type="component" value="Unassembled WGS sequence"/>
</dbReference>
<comment type="caution">
    <text evidence="3">The sequence shown here is derived from an EMBL/GenBank/DDBJ whole genome shotgun (WGS) entry which is preliminary data.</text>
</comment>
<dbReference type="InterPro" id="IPR008254">
    <property type="entry name" value="Flavodoxin/NO_synth"/>
</dbReference>
<dbReference type="HOGENOM" id="CLU_068890_0_1_10"/>
<name>K9DUM8_9BACE</name>
<dbReference type="PROSITE" id="PS51257">
    <property type="entry name" value="PROKAR_LIPOPROTEIN"/>
    <property type="match status" value="1"/>
</dbReference>
<protein>
    <recommendedName>
        <fullName evidence="2">Flavodoxin-like domain-containing protein</fullName>
    </recommendedName>
</protein>
<sequence length="200" mass="22481">MKTLFLLPFMLLVMLGMQACSSDDFQEDTEDVDSNGIDTGEAETKMLVAYFSATGTTRGVANRIAELIGADTYRIRALEPYASNPYDDSDRIQDEAYNNRRPEVSNLPENLDNYDIIFVGSPIWWHYPAMVVCTFLESYDLEGKTIIPFFTYGANTYFQQSVDKIHEVTSASVHLRAFGSTRSTSGVENWLHEIGMLAAN</sequence>
<evidence type="ECO:0000256" key="1">
    <source>
        <dbReference type="SAM" id="SignalP"/>
    </source>
</evidence>
<dbReference type="InterPro" id="IPR029039">
    <property type="entry name" value="Flavoprotein-like_sf"/>
</dbReference>
<proteinExistence type="predicted"/>
<dbReference type="AlphaFoldDB" id="K9DUM8"/>
<dbReference type="PANTHER" id="PTHR39201">
    <property type="entry name" value="EXPORTED PROTEIN-RELATED"/>
    <property type="match status" value="1"/>
</dbReference>
<accession>K9DUM8</accession>
<feature type="domain" description="Flavodoxin-like" evidence="2">
    <location>
        <begin position="45"/>
        <end position="169"/>
    </location>
</feature>
<dbReference type="RefSeq" id="WP_009132315.1">
    <property type="nucleotide sequence ID" value="NZ_JH992945.1"/>
</dbReference>
<dbReference type="eggNOG" id="COG0716">
    <property type="taxonomic scope" value="Bacteria"/>
</dbReference>
<dbReference type="Gene3D" id="3.40.50.360">
    <property type="match status" value="1"/>
</dbReference>
<dbReference type="SUPFAM" id="SSF52218">
    <property type="entry name" value="Flavoproteins"/>
    <property type="match status" value="1"/>
</dbReference>
<dbReference type="OrthoDB" id="9806505at2"/>
<dbReference type="Pfam" id="PF12682">
    <property type="entry name" value="Flavodoxin_4"/>
    <property type="match status" value="1"/>
</dbReference>
<evidence type="ECO:0000259" key="2">
    <source>
        <dbReference type="Pfam" id="PF12682"/>
    </source>
</evidence>
<dbReference type="EMBL" id="ADLF01000023">
    <property type="protein sequence ID" value="EKU88178.1"/>
    <property type="molecule type" value="Genomic_DNA"/>
</dbReference>
<gene>
    <name evidence="3" type="ORF">HMPREF9447_04924</name>
</gene>
<evidence type="ECO:0000313" key="4">
    <source>
        <dbReference type="Proteomes" id="UP000009872"/>
    </source>
</evidence>
<evidence type="ECO:0000313" key="3">
    <source>
        <dbReference type="EMBL" id="EKU88178.1"/>
    </source>
</evidence>
<reference evidence="3 4" key="1">
    <citation type="submission" date="2012-09" db="EMBL/GenBank/DDBJ databases">
        <title>The Genome Sequence of Bacteroides oleiciplenus YIT 12058.</title>
        <authorList>
            <consortium name="The Broad Institute Genome Sequencing Platform"/>
            <person name="Earl A."/>
            <person name="Ward D."/>
            <person name="Feldgarden M."/>
            <person name="Gevers D."/>
            <person name="Morotomi M."/>
            <person name="Walker B."/>
            <person name="Young S.K."/>
            <person name="Zeng Q."/>
            <person name="Gargeya S."/>
            <person name="Fitzgerald M."/>
            <person name="Haas B."/>
            <person name="Abouelleil A."/>
            <person name="Alvarado L."/>
            <person name="Arachchi H.M."/>
            <person name="Berlin A.M."/>
            <person name="Chapman S.B."/>
            <person name="Goldberg J."/>
            <person name="Griggs A."/>
            <person name="Gujja S."/>
            <person name="Hansen M."/>
            <person name="Howarth C."/>
            <person name="Imamovic A."/>
            <person name="Larimer J."/>
            <person name="McCowen C."/>
            <person name="Montmayeur A."/>
            <person name="Murphy C."/>
            <person name="Neiman D."/>
            <person name="Pearson M."/>
            <person name="Priest M."/>
            <person name="Roberts A."/>
            <person name="Saif S."/>
            <person name="Shea T."/>
            <person name="Sisk P."/>
            <person name="Sykes S."/>
            <person name="Wortman J."/>
            <person name="Nusbaum C."/>
            <person name="Birren B."/>
        </authorList>
    </citation>
    <scope>NUCLEOTIDE SEQUENCE [LARGE SCALE GENOMIC DNA]</scope>
    <source>
        <strain evidence="3 4">YIT 12058</strain>
    </source>
</reference>
<feature type="signal peptide" evidence="1">
    <location>
        <begin position="1"/>
        <end position="19"/>
    </location>
</feature>
<feature type="chain" id="PRO_5003926386" description="Flavodoxin-like domain-containing protein" evidence="1">
    <location>
        <begin position="20"/>
        <end position="200"/>
    </location>
</feature>